<dbReference type="GO" id="GO:0009289">
    <property type="term" value="C:pilus"/>
    <property type="evidence" value="ECO:0007669"/>
    <property type="project" value="UniProtKB-SubCell"/>
</dbReference>
<comment type="similarity">
    <text evidence="2">Belongs to the fimbrial protein family.</text>
</comment>
<reference evidence="7 8" key="1">
    <citation type="submission" date="2017-12" db="EMBL/GenBank/DDBJ databases">
        <title>Characterization of six clinical isolates of Enterochimera gen. nov., a novel genus of the Yersiniaciae family and the three species Enterochimera arupensis sp. nov., Enterochimera coloradensis sp. nov, and Enterochimera californica sp. nov.</title>
        <authorList>
            <person name="Rossi A."/>
            <person name="Fisher M."/>
        </authorList>
    </citation>
    <scope>NUCLEOTIDE SEQUENCE [LARGE SCALE GENOMIC DNA]</scope>
    <source>
        <strain evidence="7 8">2016Iso1</strain>
    </source>
</reference>
<dbReference type="AlphaFoldDB" id="A0A2N5EHC1"/>
<organism evidence="7 8">
    <name type="scientific">Chimaeribacter arupi</name>
    <dbReference type="NCBI Taxonomy" id="2060066"/>
    <lineage>
        <taxon>Bacteria</taxon>
        <taxon>Pseudomonadati</taxon>
        <taxon>Pseudomonadota</taxon>
        <taxon>Gammaproteobacteria</taxon>
        <taxon>Enterobacterales</taxon>
        <taxon>Yersiniaceae</taxon>
        <taxon>Chimaeribacter</taxon>
    </lineage>
</organism>
<gene>
    <name evidence="7" type="ORF">CYR34_21100</name>
</gene>
<sequence length="177" mass="18602">MGFLKMKKGFFVSAVTALVVSHSAFAADIGDGTIRFKGEIVDAPCVVSADSQNQEINLGQVKATTLATAGDKSPAKPFQIKLEECDITSKTKVKVQFNGLADADGRLLVNNEAGAATNVTIGLFDKAGADIKVGTATAEEILREGQHVLYYSAAYVSKGSATPGYGNSQVDFDVTYN</sequence>
<dbReference type="Pfam" id="PF00419">
    <property type="entry name" value="Fimbrial"/>
    <property type="match status" value="1"/>
</dbReference>
<dbReference type="InterPro" id="IPR036937">
    <property type="entry name" value="Adhesion_dom_fimbrial_sf"/>
</dbReference>
<dbReference type="GO" id="GO:0043709">
    <property type="term" value="P:cell adhesion involved in single-species biofilm formation"/>
    <property type="evidence" value="ECO:0007669"/>
    <property type="project" value="TreeGrafter"/>
</dbReference>
<comment type="caution">
    <text evidence="7">The sequence shown here is derived from an EMBL/GenBank/DDBJ whole genome shotgun (WGS) entry which is preliminary data.</text>
</comment>
<keyword evidence="4" id="KW-0281">Fimbrium</keyword>
<dbReference type="Proteomes" id="UP000234626">
    <property type="component" value="Unassembled WGS sequence"/>
</dbReference>
<dbReference type="PANTHER" id="PTHR33420:SF12">
    <property type="entry name" value="FIMBRIN-LIKE PROTEIN FIMI-RELATED"/>
    <property type="match status" value="1"/>
</dbReference>
<dbReference type="InterPro" id="IPR000259">
    <property type="entry name" value="Adhesion_dom_fimbrial"/>
</dbReference>
<evidence type="ECO:0000256" key="4">
    <source>
        <dbReference type="ARBA" id="ARBA00023263"/>
    </source>
</evidence>
<feature type="chain" id="PRO_5015001863" evidence="5">
    <location>
        <begin position="27"/>
        <end position="177"/>
    </location>
</feature>
<comment type="subcellular location">
    <subcellularLocation>
        <location evidence="1">Fimbrium</location>
    </subcellularLocation>
</comment>
<evidence type="ECO:0000256" key="2">
    <source>
        <dbReference type="ARBA" id="ARBA00006671"/>
    </source>
</evidence>
<keyword evidence="8" id="KW-1185">Reference proteome</keyword>
<name>A0A2N5EHC1_9GAMM</name>
<dbReference type="RefSeq" id="WP_101836225.1">
    <property type="nucleotide sequence ID" value="NZ_JAWJZE010000004.1"/>
</dbReference>
<evidence type="ECO:0000256" key="5">
    <source>
        <dbReference type="SAM" id="SignalP"/>
    </source>
</evidence>
<evidence type="ECO:0000256" key="3">
    <source>
        <dbReference type="ARBA" id="ARBA00022729"/>
    </source>
</evidence>
<proteinExistence type="inferred from homology"/>
<protein>
    <submittedName>
        <fullName evidence="7">Long polar fimbrial protein LpfA</fullName>
    </submittedName>
</protein>
<accession>A0A2N5EHC1</accession>
<evidence type="ECO:0000259" key="6">
    <source>
        <dbReference type="Pfam" id="PF00419"/>
    </source>
</evidence>
<dbReference type="InterPro" id="IPR008966">
    <property type="entry name" value="Adhesion_dom_sf"/>
</dbReference>
<dbReference type="Gene3D" id="2.60.40.1090">
    <property type="entry name" value="Fimbrial-type adhesion domain"/>
    <property type="match status" value="1"/>
</dbReference>
<dbReference type="EMBL" id="PJZK01000038">
    <property type="protein sequence ID" value="PLR43015.1"/>
    <property type="molecule type" value="Genomic_DNA"/>
</dbReference>
<evidence type="ECO:0000313" key="7">
    <source>
        <dbReference type="EMBL" id="PLR43015.1"/>
    </source>
</evidence>
<keyword evidence="3 5" id="KW-0732">Signal</keyword>
<feature type="domain" description="Fimbrial-type adhesion" evidence="6">
    <location>
        <begin position="34"/>
        <end position="176"/>
    </location>
</feature>
<dbReference type="SUPFAM" id="SSF49401">
    <property type="entry name" value="Bacterial adhesins"/>
    <property type="match status" value="1"/>
</dbReference>
<evidence type="ECO:0000313" key="8">
    <source>
        <dbReference type="Proteomes" id="UP000234626"/>
    </source>
</evidence>
<dbReference type="OrthoDB" id="6522787at2"/>
<dbReference type="PANTHER" id="PTHR33420">
    <property type="entry name" value="FIMBRIAL SUBUNIT ELFA-RELATED"/>
    <property type="match status" value="1"/>
</dbReference>
<dbReference type="InterPro" id="IPR050263">
    <property type="entry name" value="Bact_Fimbrial_Adh_Pro"/>
</dbReference>
<feature type="signal peptide" evidence="5">
    <location>
        <begin position="1"/>
        <end position="26"/>
    </location>
</feature>
<evidence type="ECO:0000256" key="1">
    <source>
        <dbReference type="ARBA" id="ARBA00004561"/>
    </source>
</evidence>